<dbReference type="InterPro" id="IPR015942">
    <property type="entry name" value="Asp/Glu/hydantoin_racemase"/>
</dbReference>
<dbReference type="KEGG" id="gai:IMCC3135_15845"/>
<comment type="similarity">
    <text evidence="1">Belongs to the aspartate/glutamate racemases family.</text>
</comment>
<dbReference type="PROSITE" id="PS00923">
    <property type="entry name" value="ASP_GLU_RACEMASE_1"/>
    <property type="match status" value="1"/>
</dbReference>
<dbReference type="EMBL" id="CP018632">
    <property type="protein sequence ID" value="ASJ73251.1"/>
    <property type="molecule type" value="Genomic_DNA"/>
</dbReference>
<evidence type="ECO:0000313" key="3">
    <source>
        <dbReference type="EMBL" id="ASJ73251.1"/>
    </source>
</evidence>
<accession>A0A2Z2NT78</accession>
<dbReference type="RefSeq" id="WP_088918474.1">
    <property type="nucleotide sequence ID" value="NZ_CP018632.1"/>
</dbReference>
<reference evidence="3 4" key="1">
    <citation type="submission" date="2016-12" db="EMBL/GenBank/DDBJ databases">
        <authorList>
            <person name="Song W.-J."/>
            <person name="Kurnit D.M."/>
        </authorList>
    </citation>
    <scope>NUCLEOTIDE SEQUENCE [LARGE SCALE GENOMIC DNA]</scope>
    <source>
        <strain evidence="3 4">IMCC3135</strain>
    </source>
</reference>
<dbReference type="Gene3D" id="3.40.50.1860">
    <property type="match status" value="4"/>
</dbReference>
<evidence type="ECO:0000256" key="1">
    <source>
        <dbReference type="ARBA" id="ARBA00007847"/>
    </source>
</evidence>
<keyword evidence="2 3" id="KW-0413">Isomerase</keyword>
<dbReference type="SUPFAM" id="SSF53681">
    <property type="entry name" value="Aspartate/glutamate racemase"/>
    <property type="match status" value="4"/>
</dbReference>
<dbReference type="EC" id="5.1.1.13" evidence="3"/>
<dbReference type="InterPro" id="IPR001920">
    <property type="entry name" value="Asp/Glu_race"/>
</dbReference>
<dbReference type="InterPro" id="IPR018187">
    <property type="entry name" value="Asp/Glu_racemase_AS_1"/>
</dbReference>
<dbReference type="Pfam" id="PF01177">
    <property type="entry name" value="Asp_Glu_race"/>
    <property type="match status" value="2"/>
</dbReference>
<dbReference type="PANTHER" id="PTHR21198:SF7">
    <property type="entry name" value="ASPARTATE-GLUTAMATE RACEMASE FAMILY"/>
    <property type="match status" value="1"/>
</dbReference>
<name>A0A2Z2NT78_9GAMM</name>
<dbReference type="InterPro" id="IPR004380">
    <property type="entry name" value="Asp_race"/>
</dbReference>
<gene>
    <name evidence="3" type="ORF">IMCC3135_15845</name>
</gene>
<proteinExistence type="inferred from homology"/>
<dbReference type="AlphaFoldDB" id="A0A2Z2NT78"/>
<dbReference type="PROSITE" id="PS00924">
    <property type="entry name" value="ASP_GLU_RACEMASE_2"/>
    <property type="match status" value="1"/>
</dbReference>
<dbReference type="Proteomes" id="UP000250079">
    <property type="component" value="Chromosome"/>
</dbReference>
<dbReference type="PANTHER" id="PTHR21198">
    <property type="entry name" value="GLUTAMATE RACEMASE"/>
    <property type="match status" value="1"/>
</dbReference>
<keyword evidence="4" id="KW-1185">Reference proteome</keyword>
<organism evidence="3 4">
    <name type="scientific">Granulosicoccus antarcticus IMCC3135</name>
    <dbReference type="NCBI Taxonomy" id="1192854"/>
    <lineage>
        <taxon>Bacteria</taxon>
        <taxon>Pseudomonadati</taxon>
        <taxon>Pseudomonadota</taxon>
        <taxon>Gammaproteobacteria</taxon>
        <taxon>Chromatiales</taxon>
        <taxon>Granulosicoccaceae</taxon>
        <taxon>Granulosicoccus</taxon>
    </lineage>
</organism>
<dbReference type="GO" id="GO:0047689">
    <property type="term" value="F:aspartate racemase activity"/>
    <property type="evidence" value="ECO:0007669"/>
    <property type="project" value="UniProtKB-EC"/>
</dbReference>
<dbReference type="OrthoDB" id="9803739at2"/>
<evidence type="ECO:0000313" key="4">
    <source>
        <dbReference type="Proteomes" id="UP000250079"/>
    </source>
</evidence>
<sequence length="480" mass="52279">MKKQHSLRLGIVGGLGALAGADLLNRIVQETPIKSEGDHRELVFEQKPMREPLSPMNPNYSPTHRKLYVFDALSRMERDGCSAALLPCFITHCFLSELEDELNLKLISMTEAIKEAVEKPGSQHARIGVITTPYVRKNGLFQSLFGEDKCVVFPSEMMETAVMHSIYGENGFKSGNRGPEILGPINAALSDLQEQGATVFVPGLTELPLLFEQLSFPDSMTAINTATLYARHALALTEVGSKRKFKVGIVGGIGPAATVDFMSKLVKGTNAARDQDHIKILVEQNPQIPDRTENLVGGGTDPTVALYSTCKKLERGGADILAIPCNTAHAYVDRIQRHLDVPIISILSATTDAIRQMSPRINRVGILATNGTIQSGLYQQALDEARLDYLIPDDAHQALVMDSIYGREGVKAGFIDGLCKQQIRQAFDYLVENGAEAVILGCTELPLIVSGTREILGAIPIDPTDVLARKCVQLACEYGK</sequence>
<protein>
    <submittedName>
        <fullName evidence="3">Aspartate racemase</fullName>
        <ecNumber evidence="3">5.1.1.13</ecNumber>
    </submittedName>
</protein>
<evidence type="ECO:0000256" key="2">
    <source>
        <dbReference type="ARBA" id="ARBA00023235"/>
    </source>
</evidence>
<dbReference type="NCBIfam" id="TIGR00035">
    <property type="entry name" value="asp_race"/>
    <property type="match status" value="1"/>
</dbReference>
<dbReference type="InterPro" id="IPR033134">
    <property type="entry name" value="Asp/Glu_racemase_AS_2"/>
</dbReference>